<evidence type="ECO:0000256" key="7">
    <source>
        <dbReference type="SAM" id="Phobius"/>
    </source>
</evidence>
<keyword evidence="6 7" id="KW-0472">Membrane</keyword>
<keyword evidence="1 6" id="KW-0813">Transport</keyword>
<comment type="caution">
    <text evidence="9">The sequence shown here is derived from an EMBL/GenBank/DDBJ whole genome shotgun (WGS) entry which is preliminary data.</text>
</comment>
<keyword evidence="5 6" id="KW-0249">Electron transport</keyword>
<dbReference type="PANTHER" id="PTHR36118:SF1">
    <property type="entry name" value="ION-TRANSLOCATING OXIDOREDUCTASE COMPLEX SUBUNIT G"/>
    <property type="match status" value="1"/>
</dbReference>
<dbReference type="EC" id="7.-.-.-" evidence="6"/>
<sequence length="238" mass="26119">MDSLLTAIRKNAIGLAIFAAVTAGLIAVIQVTTKETISHNIQQARVKALHEMLPRDQHDNDLLNDALWISGKELGLTQPEEAFVAKKNGNPIAFFFPVKALEGYTGPISLVVGIKASGELAGIRVLQHQETPGLGDQIELKKSNWVLSFNGVSLNNPMEDRWKVKKDGGHFDQFTGATITPRAIVKAVHKALRAFKQNKHTLITLETHQSIEGSEPNQVFELTYNPDLDSANQHSKGE</sequence>
<evidence type="ECO:0000313" key="9">
    <source>
        <dbReference type="EMBL" id="GLQ32164.1"/>
    </source>
</evidence>
<dbReference type="GO" id="GO:0022900">
    <property type="term" value="P:electron transport chain"/>
    <property type="evidence" value="ECO:0007669"/>
    <property type="project" value="UniProtKB-UniRule"/>
</dbReference>
<dbReference type="InterPro" id="IPR010209">
    <property type="entry name" value="Ion_transpt_RnfG/RsxG"/>
</dbReference>
<dbReference type="RefSeq" id="WP_284382044.1">
    <property type="nucleotide sequence ID" value="NZ_BSNM01000015.1"/>
</dbReference>
<name>A0AA37SCJ5_9GAMM</name>
<feature type="modified residue" description="FMN phosphoryl threonine" evidence="6">
    <location>
        <position position="178"/>
    </location>
</feature>
<evidence type="ECO:0000256" key="1">
    <source>
        <dbReference type="ARBA" id="ARBA00022448"/>
    </source>
</evidence>
<dbReference type="Proteomes" id="UP001161389">
    <property type="component" value="Unassembled WGS sequence"/>
</dbReference>
<dbReference type="GO" id="GO:0009055">
    <property type="term" value="F:electron transfer activity"/>
    <property type="evidence" value="ECO:0007669"/>
    <property type="project" value="InterPro"/>
</dbReference>
<dbReference type="NCBIfam" id="TIGR01947">
    <property type="entry name" value="rnfG"/>
    <property type="match status" value="1"/>
</dbReference>
<evidence type="ECO:0000256" key="5">
    <source>
        <dbReference type="ARBA" id="ARBA00022982"/>
    </source>
</evidence>
<dbReference type="PIRSF" id="PIRSF006091">
    <property type="entry name" value="E_trnsport_RnfG"/>
    <property type="match status" value="1"/>
</dbReference>
<evidence type="ECO:0000256" key="3">
    <source>
        <dbReference type="ARBA" id="ARBA00022630"/>
    </source>
</evidence>
<gene>
    <name evidence="6" type="primary">rnfG</name>
    <name evidence="9" type="ORF">GCM10007876_26430</name>
</gene>
<proteinExistence type="inferred from homology"/>
<keyword evidence="4 6" id="KW-0288">FMN</keyword>
<evidence type="ECO:0000259" key="8">
    <source>
        <dbReference type="SMART" id="SM00900"/>
    </source>
</evidence>
<keyword evidence="6" id="KW-1003">Cell membrane</keyword>
<keyword evidence="6" id="KW-1278">Translocase</keyword>
<comment type="function">
    <text evidence="6">Part of a membrane-bound complex that couples electron transfer with translocation of ions across the membrane.</text>
</comment>
<keyword evidence="10" id="KW-1185">Reference proteome</keyword>
<keyword evidence="3 6" id="KW-0285">Flavoprotein</keyword>
<organism evidence="9 10">
    <name type="scientific">Litoribrevibacter albus</name>
    <dbReference type="NCBI Taxonomy" id="1473156"/>
    <lineage>
        <taxon>Bacteria</taxon>
        <taxon>Pseudomonadati</taxon>
        <taxon>Pseudomonadota</taxon>
        <taxon>Gammaproteobacteria</taxon>
        <taxon>Oceanospirillales</taxon>
        <taxon>Oceanospirillaceae</taxon>
        <taxon>Litoribrevibacter</taxon>
    </lineage>
</organism>
<keyword evidence="6 7" id="KW-0812">Transmembrane</keyword>
<evidence type="ECO:0000256" key="4">
    <source>
        <dbReference type="ARBA" id="ARBA00022643"/>
    </source>
</evidence>
<keyword evidence="6" id="KW-0997">Cell inner membrane</keyword>
<evidence type="ECO:0000256" key="6">
    <source>
        <dbReference type="HAMAP-Rule" id="MF_00479"/>
    </source>
</evidence>
<dbReference type="GO" id="GO:0005886">
    <property type="term" value="C:plasma membrane"/>
    <property type="evidence" value="ECO:0007669"/>
    <property type="project" value="UniProtKB-SubCell"/>
</dbReference>
<comment type="subcellular location">
    <subcellularLocation>
        <location evidence="6">Cell inner membrane</location>
        <topology evidence="6">Single-pass membrane protein</topology>
    </subcellularLocation>
</comment>
<dbReference type="PANTHER" id="PTHR36118">
    <property type="entry name" value="ION-TRANSLOCATING OXIDOREDUCTASE COMPLEX SUBUNIT G"/>
    <property type="match status" value="1"/>
</dbReference>
<dbReference type="HAMAP" id="MF_00479">
    <property type="entry name" value="RsxG_RnfG"/>
    <property type="match status" value="1"/>
</dbReference>
<comment type="similarity">
    <text evidence="6">Belongs to the RnfG family.</text>
</comment>
<dbReference type="NCBIfam" id="NF002519">
    <property type="entry name" value="PRK01908.1"/>
    <property type="match status" value="1"/>
</dbReference>
<dbReference type="GO" id="GO:0010181">
    <property type="term" value="F:FMN binding"/>
    <property type="evidence" value="ECO:0007669"/>
    <property type="project" value="InterPro"/>
</dbReference>
<dbReference type="Pfam" id="PF04205">
    <property type="entry name" value="FMN_bind"/>
    <property type="match status" value="1"/>
</dbReference>
<dbReference type="InterPro" id="IPR007329">
    <property type="entry name" value="FMN-bd"/>
</dbReference>
<keyword evidence="6 7" id="KW-1133">Transmembrane helix</keyword>
<reference evidence="9" key="1">
    <citation type="journal article" date="2014" name="Int. J. Syst. Evol. Microbiol.">
        <title>Complete genome sequence of Corynebacterium casei LMG S-19264T (=DSM 44701T), isolated from a smear-ripened cheese.</title>
        <authorList>
            <consortium name="US DOE Joint Genome Institute (JGI-PGF)"/>
            <person name="Walter F."/>
            <person name="Albersmeier A."/>
            <person name="Kalinowski J."/>
            <person name="Ruckert C."/>
        </authorList>
    </citation>
    <scope>NUCLEOTIDE SEQUENCE</scope>
    <source>
        <strain evidence="9">NBRC 110071</strain>
    </source>
</reference>
<keyword evidence="2 6" id="KW-0597">Phosphoprotein</keyword>
<evidence type="ECO:0000313" key="10">
    <source>
        <dbReference type="Proteomes" id="UP001161389"/>
    </source>
</evidence>
<dbReference type="AlphaFoldDB" id="A0AA37SCJ5"/>
<comment type="subunit">
    <text evidence="6">The complex is composed of six subunits: RnfA, RnfB, RnfC, RnfD, RnfE and RnfG.</text>
</comment>
<evidence type="ECO:0000256" key="2">
    <source>
        <dbReference type="ARBA" id="ARBA00022553"/>
    </source>
</evidence>
<feature type="transmembrane region" description="Helical" evidence="7">
    <location>
        <begin position="12"/>
        <end position="31"/>
    </location>
</feature>
<accession>A0AA37SCJ5</accession>
<reference evidence="9" key="2">
    <citation type="submission" date="2023-01" db="EMBL/GenBank/DDBJ databases">
        <title>Draft genome sequence of Litoribrevibacter albus strain NBRC 110071.</title>
        <authorList>
            <person name="Sun Q."/>
            <person name="Mori K."/>
        </authorList>
    </citation>
    <scope>NUCLEOTIDE SEQUENCE</scope>
    <source>
        <strain evidence="9">NBRC 110071</strain>
    </source>
</reference>
<dbReference type="SMART" id="SM00900">
    <property type="entry name" value="FMN_bind"/>
    <property type="match status" value="1"/>
</dbReference>
<dbReference type="EMBL" id="BSNM01000015">
    <property type="protein sequence ID" value="GLQ32164.1"/>
    <property type="molecule type" value="Genomic_DNA"/>
</dbReference>
<protein>
    <recommendedName>
        <fullName evidence="6">Ion-translocating oxidoreductase complex subunit G</fullName>
        <ecNumber evidence="6">7.-.-.-</ecNumber>
    </recommendedName>
    <alternativeName>
        <fullName evidence="6">Rnf electron transport complex subunit G</fullName>
    </alternativeName>
</protein>
<comment type="cofactor">
    <cofactor evidence="6">
        <name>FMN</name>
        <dbReference type="ChEBI" id="CHEBI:58210"/>
    </cofactor>
</comment>
<feature type="domain" description="FMN-binding" evidence="8">
    <location>
        <begin position="103"/>
        <end position="195"/>
    </location>
</feature>